<dbReference type="GO" id="GO:0036440">
    <property type="term" value="F:citrate synthase activity"/>
    <property type="evidence" value="ECO:0007669"/>
    <property type="project" value="UniProtKB-EC"/>
</dbReference>
<comment type="caution">
    <text evidence="8">The sequence shown here is derived from an EMBL/GenBank/DDBJ whole genome shotgun (WGS) entry which is preliminary data.</text>
</comment>
<dbReference type="SUPFAM" id="SSF48256">
    <property type="entry name" value="Citrate synthase"/>
    <property type="match status" value="1"/>
</dbReference>
<organism evidence="8 9">
    <name type="scientific">Kutzneria buriramensis</name>
    <dbReference type="NCBI Taxonomy" id="1045776"/>
    <lineage>
        <taxon>Bacteria</taxon>
        <taxon>Bacillati</taxon>
        <taxon>Actinomycetota</taxon>
        <taxon>Actinomycetes</taxon>
        <taxon>Pseudonocardiales</taxon>
        <taxon>Pseudonocardiaceae</taxon>
        <taxon>Kutzneria</taxon>
    </lineage>
</organism>
<dbReference type="InterPro" id="IPR019810">
    <property type="entry name" value="Citrate_synthase_AS"/>
</dbReference>
<accession>A0A3E0HYV3</accession>
<dbReference type="InterPro" id="IPR036969">
    <property type="entry name" value="Citrate_synthase_sf"/>
</dbReference>
<comment type="pathway">
    <text evidence="1">Carbohydrate metabolism; tricarboxylic acid cycle.</text>
</comment>
<dbReference type="GO" id="GO:0005975">
    <property type="term" value="P:carbohydrate metabolic process"/>
    <property type="evidence" value="ECO:0007669"/>
    <property type="project" value="TreeGrafter"/>
</dbReference>
<keyword evidence="9" id="KW-1185">Reference proteome</keyword>
<dbReference type="InterPro" id="IPR002020">
    <property type="entry name" value="Citrate_synthase"/>
</dbReference>
<dbReference type="Pfam" id="PF00285">
    <property type="entry name" value="Citrate_synt"/>
    <property type="match status" value="1"/>
</dbReference>
<sequence length="382" mass="40864">MDVPAGLRDVVVTTTELGDVRGAEGFYHYRGYPAIDLARTRTLEDVWFLFVEGRLPDAAERLDFAEKVAALRVLPDDVREVLPAIARAGSTFRPLAGLRTALSLIAAARDLPPVWDATPARRRADALLVSAVTPTILAALHRLRAGRQPLEPRADLSAAANWLYLVTGENPDENQVAAVQSYLVATVDHGFNASTFTARVVASTGSDVVSAVAAAIGAFVGPLHGGAPDRALDSLDEIGSPDKIDAWARGKVAADDRIMGFGHAVYRTEDPRARMLREIALDLAAKGFAPDLAEFAVTVERRIVEVLAELKPGRQLYANVEFYAGVVMEQCGIPRSMFTPTFAASRVIGWCANVLEQAGGGKVIRPAARYIGPPAPQPVPAA</sequence>
<dbReference type="RefSeq" id="WP_116173717.1">
    <property type="nucleotide sequence ID" value="NZ_CP144375.1"/>
</dbReference>
<dbReference type="InterPro" id="IPR016142">
    <property type="entry name" value="Citrate_synth-like_lrg_a-sub"/>
</dbReference>
<dbReference type="UniPathway" id="UPA00223"/>
<dbReference type="EMBL" id="QUNO01000003">
    <property type="protein sequence ID" value="REH51657.1"/>
    <property type="molecule type" value="Genomic_DNA"/>
</dbReference>
<dbReference type="Proteomes" id="UP000256269">
    <property type="component" value="Unassembled WGS sequence"/>
</dbReference>
<evidence type="ECO:0000313" key="9">
    <source>
        <dbReference type="Proteomes" id="UP000256269"/>
    </source>
</evidence>
<dbReference type="InterPro" id="IPR016143">
    <property type="entry name" value="Citrate_synth-like_sm_a-sub"/>
</dbReference>
<gene>
    <name evidence="8" type="ORF">BCF44_103106</name>
</gene>
<evidence type="ECO:0000256" key="5">
    <source>
        <dbReference type="PIRNR" id="PIRNR001369"/>
    </source>
</evidence>
<evidence type="ECO:0000256" key="4">
    <source>
        <dbReference type="ARBA" id="ARBA00049288"/>
    </source>
</evidence>
<feature type="active site" evidence="6">
    <location>
        <position position="263"/>
    </location>
</feature>
<dbReference type="PANTHER" id="PTHR11739">
    <property type="entry name" value="CITRATE SYNTHASE"/>
    <property type="match status" value="1"/>
</dbReference>
<evidence type="ECO:0000256" key="7">
    <source>
        <dbReference type="RuleBase" id="RU003406"/>
    </source>
</evidence>
<dbReference type="FunFam" id="1.10.230.10:FF:000007">
    <property type="entry name" value="Citrate synthase"/>
    <property type="match status" value="1"/>
</dbReference>
<dbReference type="Gene3D" id="1.10.230.10">
    <property type="entry name" value="Cytochrome P450-Terp, domain 2"/>
    <property type="match status" value="1"/>
</dbReference>
<dbReference type="GO" id="GO:0005829">
    <property type="term" value="C:cytosol"/>
    <property type="evidence" value="ECO:0007669"/>
    <property type="project" value="TreeGrafter"/>
</dbReference>
<comment type="similarity">
    <text evidence="2 5 7">Belongs to the citrate synthase family.</text>
</comment>
<comment type="catalytic activity">
    <reaction evidence="4">
        <text>oxaloacetate + acetyl-CoA + H2O = citrate + CoA + H(+)</text>
        <dbReference type="Rhea" id="RHEA:16845"/>
        <dbReference type="ChEBI" id="CHEBI:15377"/>
        <dbReference type="ChEBI" id="CHEBI:15378"/>
        <dbReference type="ChEBI" id="CHEBI:16452"/>
        <dbReference type="ChEBI" id="CHEBI:16947"/>
        <dbReference type="ChEBI" id="CHEBI:57287"/>
        <dbReference type="ChEBI" id="CHEBI:57288"/>
        <dbReference type="EC" id="2.3.3.16"/>
    </reaction>
</comment>
<dbReference type="OrthoDB" id="9800864at2"/>
<dbReference type="AlphaFoldDB" id="A0A3E0HYV3"/>
<dbReference type="PANTHER" id="PTHR11739:SF23">
    <property type="entry name" value="CITRATE SYNTHASE 2-RELATED"/>
    <property type="match status" value="1"/>
</dbReference>
<dbReference type="PRINTS" id="PR00143">
    <property type="entry name" value="CITRTSNTHASE"/>
</dbReference>
<evidence type="ECO:0000256" key="1">
    <source>
        <dbReference type="ARBA" id="ARBA00005163"/>
    </source>
</evidence>
<dbReference type="PIRSF" id="PIRSF001369">
    <property type="entry name" value="Citrate_synth"/>
    <property type="match status" value="1"/>
</dbReference>
<name>A0A3E0HYV3_9PSEU</name>
<feature type="active site" evidence="6">
    <location>
        <position position="321"/>
    </location>
</feature>
<protein>
    <recommendedName>
        <fullName evidence="5">Citrate synthase</fullName>
    </recommendedName>
</protein>
<dbReference type="GO" id="GO:0006099">
    <property type="term" value="P:tricarboxylic acid cycle"/>
    <property type="evidence" value="ECO:0007669"/>
    <property type="project" value="UniProtKB-UniPathway"/>
</dbReference>
<evidence type="ECO:0000256" key="2">
    <source>
        <dbReference type="ARBA" id="ARBA00010566"/>
    </source>
</evidence>
<evidence type="ECO:0000313" key="8">
    <source>
        <dbReference type="EMBL" id="REH51657.1"/>
    </source>
</evidence>
<keyword evidence="3 5" id="KW-0808">Transferase</keyword>
<dbReference type="InterPro" id="IPR024176">
    <property type="entry name" value="Citrate_synthase_bac-typ"/>
</dbReference>
<reference evidence="8 9" key="1">
    <citation type="submission" date="2018-08" db="EMBL/GenBank/DDBJ databases">
        <title>Genomic Encyclopedia of Archaeal and Bacterial Type Strains, Phase II (KMG-II): from individual species to whole genera.</title>
        <authorList>
            <person name="Goeker M."/>
        </authorList>
    </citation>
    <scope>NUCLEOTIDE SEQUENCE [LARGE SCALE GENOMIC DNA]</scope>
    <source>
        <strain evidence="8 9">DSM 45791</strain>
    </source>
</reference>
<dbReference type="Gene3D" id="1.10.580.10">
    <property type="entry name" value="Citrate Synthase, domain 1"/>
    <property type="match status" value="1"/>
</dbReference>
<evidence type="ECO:0000256" key="6">
    <source>
        <dbReference type="PIRSR" id="PIRSR001369-1"/>
    </source>
</evidence>
<proteinExistence type="inferred from homology"/>
<evidence type="ECO:0000256" key="3">
    <source>
        <dbReference type="ARBA" id="ARBA00022679"/>
    </source>
</evidence>
<dbReference type="PROSITE" id="PS00480">
    <property type="entry name" value="CITRATE_SYNTHASE"/>
    <property type="match status" value="1"/>
</dbReference>